<evidence type="ECO:0000313" key="3">
    <source>
        <dbReference type="Proteomes" id="UP000292704"/>
    </source>
</evidence>
<gene>
    <name evidence="2" type="ORF">ELS17_06910</name>
</gene>
<keyword evidence="1" id="KW-0812">Transmembrane</keyword>
<feature type="transmembrane region" description="Helical" evidence="1">
    <location>
        <begin position="128"/>
        <end position="146"/>
    </location>
</feature>
<keyword evidence="1" id="KW-1133">Transmembrane helix</keyword>
<feature type="transmembrane region" description="Helical" evidence="1">
    <location>
        <begin position="7"/>
        <end position="26"/>
    </location>
</feature>
<comment type="caution">
    <text evidence="2">The sequence shown here is derived from an EMBL/GenBank/DDBJ whole genome shotgun (WGS) entry which is preliminary data.</text>
</comment>
<feature type="transmembrane region" description="Helical" evidence="1">
    <location>
        <begin position="353"/>
        <end position="376"/>
    </location>
</feature>
<protein>
    <submittedName>
        <fullName evidence="2">Uncharacterized protein</fullName>
    </submittedName>
</protein>
<reference evidence="2 3" key="1">
    <citation type="submission" date="2019-02" db="EMBL/GenBank/DDBJ databases">
        <title>Genome analysis provides insights into bioremediation potentialities and Haloocin production by Natrinema altunense strain 4.1R isolated from Chott Douz in Tunisian desert.</title>
        <authorList>
            <person name="Najjari A."/>
            <person name="Youssef N."/>
            <person name="Ben Dhia O."/>
            <person name="Ferjani R."/>
            <person name="El Hidri D."/>
            <person name="Ouzari H.I."/>
            <person name="Cherif A."/>
        </authorList>
    </citation>
    <scope>NUCLEOTIDE SEQUENCE [LARGE SCALE GENOMIC DNA]</scope>
    <source>
        <strain evidence="2 3">4.1R</strain>
    </source>
</reference>
<feature type="transmembrane region" description="Helical" evidence="1">
    <location>
        <begin position="158"/>
        <end position="191"/>
    </location>
</feature>
<sequence>MRRTTQWKLAIVAATLGWTTLAILWVEPIEPAFFTRNFLAALWHDTRTPHLTVAMETNVPGLKPFLVVLTTVTGIDLATVHQLPLGVAVRSLLYATIIYQVTQRVDLAAVTSLITLWYPWAAWGYNNVFVHALGGVLFLTLVVVAMNAVDGQRRTHTVVALVLIGGLFLLDYTAHVWTIGMVLSCVVVSHISQQLRSTGWVVATVVAGMLFTFKQTIVTYTGMFDTLNPIAPLTSYFTATENTKSIYSYTPDTTGLGLSGAVYLVIGLAFLAYVCALGSHLVRERSLQRTLRRISTHEGILGAMLVGGGVGTVLYTFMERFSQFFIFLTAPLVAICALWYTPRYVPRLHPYRVALCIACAVILASLVGAELGVMLATDGLDQESEAISETDSMGVHLATYTDNPTVQTDLTTAGRMRMAAVQNRNNFNWKWYNETRYAQTIGAAPDPPPADFVVIDRKSQAGERTIDGSWGRYEPLSNYESSITANRNLQRVHCTPEVCTYAVVDADNQ</sequence>
<feature type="transmembrane region" description="Helical" evidence="1">
    <location>
        <begin position="65"/>
        <end position="93"/>
    </location>
</feature>
<name>A0A482Y2S2_9EURY</name>
<evidence type="ECO:0000256" key="1">
    <source>
        <dbReference type="SAM" id="Phobius"/>
    </source>
</evidence>
<organism evidence="2 3">
    <name type="scientific">Natrinema altunense</name>
    <dbReference type="NCBI Taxonomy" id="222984"/>
    <lineage>
        <taxon>Archaea</taxon>
        <taxon>Methanobacteriati</taxon>
        <taxon>Methanobacteriota</taxon>
        <taxon>Stenosarchaea group</taxon>
        <taxon>Halobacteria</taxon>
        <taxon>Halobacteriales</taxon>
        <taxon>Natrialbaceae</taxon>
        <taxon>Natrinema</taxon>
    </lineage>
</organism>
<dbReference type="Proteomes" id="UP000292704">
    <property type="component" value="Unassembled WGS sequence"/>
</dbReference>
<evidence type="ECO:0000313" key="2">
    <source>
        <dbReference type="EMBL" id="RZH69170.1"/>
    </source>
</evidence>
<proteinExistence type="predicted"/>
<keyword evidence="1" id="KW-0472">Membrane</keyword>
<feature type="transmembrane region" description="Helical" evidence="1">
    <location>
        <begin position="299"/>
        <end position="318"/>
    </location>
</feature>
<feature type="transmembrane region" description="Helical" evidence="1">
    <location>
        <begin position="105"/>
        <end position="122"/>
    </location>
</feature>
<dbReference type="RefSeq" id="WP_130170065.1">
    <property type="nucleotide sequence ID" value="NZ_SHMR01000001.1"/>
</dbReference>
<dbReference type="AlphaFoldDB" id="A0A482Y2S2"/>
<feature type="transmembrane region" description="Helical" evidence="1">
    <location>
        <begin position="324"/>
        <end position="341"/>
    </location>
</feature>
<dbReference type="EMBL" id="SHMR01000001">
    <property type="protein sequence ID" value="RZH69170.1"/>
    <property type="molecule type" value="Genomic_DNA"/>
</dbReference>
<accession>A0A482Y2S2</accession>
<feature type="transmembrane region" description="Helical" evidence="1">
    <location>
        <begin position="256"/>
        <end position="278"/>
    </location>
</feature>